<keyword evidence="3" id="KW-0614">Plasmid</keyword>
<reference evidence="3" key="1">
    <citation type="submission" date="2016-10" db="EMBL/GenBank/DDBJ databases">
        <title>Agrobacterium Ti plasmids: Classification based on T-DNA and Vir regions organization.</title>
        <authorList>
            <person name="Nabi N."/>
            <person name="Vial L."/>
            <person name="Ben Hafsa A."/>
            <person name="Chapulliot D."/>
            <person name="Berard A."/>
            <person name="Chauveau A."/>
            <person name="Le Paslier M.-C."/>
            <person name="Harzallah Skhiri F."/>
            <person name="Brunel D."/>
            <person name="Nesme X."/>
            <person name="Chaouachi M."/>
        </authorList>
    </citation>
    <scope>NUCLEOTIDE SEQUENCE</scope>
    <source>
        <strain evidence="3">CFBP2788</strain>
        <plasmid evidence="3">pTi_CFBP2788</plasmid>
    </source>
</reference>
<organism evidence="3">
    <name type="scientific">Agrobacterium fabrum</name>
    <dbReference type="NCBI Taxonomy" id="1176649"/>
    <lineage>
        <taxon>Bacteria</taxon>
        <taxon>Pseudomonadati</taxon>
        <taxon>Pseudomonadota</taxon>
        <taxon>Alphaproteobacteria</taxon>
        <taxon>Hyphomicrobiales</taxon>
        <taxon>Rhizobiaceae</taxon>
        <taxon>Rhizobium/Agrobacterium group</taxon>
        <taxon>Agrobacterium</taxon>
        <taxon>Agrobacterium tumefaciens complex</taxon>
    </lineage>
</organism>
<evidence type="ECO:0000256" key="1">
    <source>
        <dbReference type="PROSITE-ProRule" id="PRU00169"/>
    </source>
</evidence>
<feature type="domain" description="Response regulatory" evidence="2">
    <location>
        <begin position="6"/>
        <end position="158"/>
    </location>
</feature>
<dbReference type="RefSeq" id="WP_012478045.1">
    <property type="nucleotide sequence ID" value="NZ_CP067035.1"/>
</dbReference>
<protein>
    <submittedName>
        <fullName evidence="3">Response regulator</fullName>
    </submittedName>
</protein>
<proteinExistence type="predicted"/>
<keyword evidence="1" id="KW-0597">Phosphoprotein</keyword>
<accession>A0A2Z2PG80</accession>
<evidence type="ECO:0000259" key="2">
    <source>
        <dbReference type="PROSITE" id="PS50110"/>
    </source>
</evidence>
<dbReference type="PROSITE" id="PS50110">
    <property type="entry name" value="RESPONSE_REGULATORY"/>
    <property type="match status" value="1"/>
</dbReference>
<dbReference type="GO" id="GO:0000160">
    <property type="term" value="P:phosphorelay signal transduction system"/>
    <property type="evidence" value="ECO:0007669"/>
    <property type="project" value="InterPro"/>
</dbReference>
<dbReference type="Gene3D" id="3.40.50.2300">
    <property type="match status" value="1"/>
</dbReference>
<geneLocation type="plasmid" evidence="3">
    <name>pTi_CFBP2788</name>
</geneLocation>
<sequence length="158" mass="17577">MVKKPTILLVEDEAPKRDHIVRLLHELNPQLAIVTARSVNSALDVVETTEVDLMLLDMSLPTFDAGDRESGGRPQGFGGAEILRMMQMAELSCPVVIITGYEGFAKDGGLTVDLDQLRREWIAEFEGIVSSVLHYNSTYDEWKTTLSSTLQKLGLRED</sequence>
<feature type="modified residue" description="4-aspartylphosphate" evidence="1">
    <location>
        <position position="57"/>
    </location>
</feature>
<name>A0A2Z2PG80_9HYPH</name>
<dbReference type="EMBL" id="KY000032">
    <property type="protein sequence ID" value="ASK41947.1"/>
    <property type="molecule type" value="Genomic_DNA"/>
</dbReference>
<dbReference type="SUPFAM" id="SSF52172">
    <property type="entry name" value="CheY-like"/>
    <property type="match status" value="1"/>
</dbReference>
<dbReference type="AlphaFoldDB" id="A0A2Z2PG80"/>
<dbReference type="SMART" id="SM00448">
    <property type="entry name" value="REC"/>
    <property type="match status" value="1"/>
</dbReference>
<evidence type="ECO:0000313" key="3">
    <source>
        <dbReference type="EMBL" id="ASK41947.1"/>
    </source>
</evidence>
<dbReference type="InterPro" id="IPR001789">
    <property type="entry name" value="Sig_transdc_resp-reg_receiver"/>
</dbReference>
<dbReference type="InterPro" id="IPR011006">
    <property type="entry name" value="CheY-like_superfamily"/>
</dbReference>